<evidence type="ECO:0000259" key="3">
    <source>
        <dbReference type="PROSITE" id="PS51186"/>
    </source>
</evidence>
<evidence type="ECO:0000256" key="1">
    <source>
        <dbReference type="ARBA" id="ARBA00022679"/>
    </source>
</evidence>
<feature type="domain" description="N-acetyltransferase" evidence="3">
    <location>
        <begin position="5"/>
        <end position="182"/>
    </location>
</feature>
<dbReference type="RefSeq" id="WP_126074867.1">
    <property type="nucleotide sequence ID" value="NZ_CP051166.1"/>
</dbReference>
<dbReference type="SUPFAM" id="SSF55729">
    <property type="entry name" value="Acyl-CoA N-acyltransferases (Nat)"/>
    <property type="match status" value="1"/>
</dbReference>
<dbReference type="Gene3D" id="3.40.630.30">
    <property type="match status" value="1"/>
</dbReference>
<dbReference type="PANTHER" id="PTHR43877:SF2">
    <property type="entry name" value="AMINOALKYLPHOSPHONATE N-ACETYLTRANSFERASE-RELATED"/>
    <property type="match status" value="1"/>
</dbReference>
<gene>
    <name evidence="4" type="ORF">EJB06_15140</name>
</gene>
<keyword evidence="2" id="KW-0012">Acyltransferase</keyword>
<dbReference type="EMBL" id="RXLQ01000007">
    <property type="protein sequence ID" value="RSZ58294.1"/>
    <property type="molecule type" value="Genomic_DNA"/>
</dbReference>
<dbReference type="OrthoDB" id="336415at2"/>
<comment type="caution">
    <text evidence="4">The sequence shown here is derived from an EMBL/GenBank/DDBJ whole genome shotgun (WGS) entry which is preliminary data.</text>
</comment>
<evidence type="ECO:0000313" key="4">
    <source>
        <dbReference type="EMBL" id="RSZ58294.1"/>
    </source>
</evidence>
<dbReference type="Proteomes" id="UP000278085">
    <property type="component" value="Unassembled WGS sequence"/>
</dbReference>
<dbReference type="AlphaFoldDB" id="A0A430HLB3"/>
<organism evidence="4 5">
    <name type="scientific">Massilia atriviolacea</name>
    <dbReference type="NCBI Taxonomy" id="2495579"/>
    <lineage>
        <taxon>Bacteria</taxon>
        <taxon>Pseudomonadati</taxon>
        <taxon>Pseudomonadota</taxon>
        <taxon>Betaproteobacteria</taxon>
        <taxon>Burkholderiales</taxon>
        <taxon>Oxalobacteraceae</taxon>
        <taxon>Telluria group</taxon>
        <taxon>Massilia</taxon>
    </lineage>
</organism>
<dbReference type="PANTHER" id="PTHR43877">
    <property type="entry name" value="AMINOALKYLPHOSPHONATE N-ACETYLTRANSFERASE-RELATED-RELATED"/>
    <property type="match status" value="1"/>
</dbReference>
<keyword evidence="5" id="KW-1185">Reference proteome</keyword>
<dbReference type="InterPro" id="IPR050832">
    <property type="entry name" value="Bact_Acetyltransf"/>
</dbReference>
<protein>
    <submittedName>
        <fullName evidence="4">N-acetyltransferase</fullName>
    </submittedName>
</protein>
<accession>A0A430HLB3</accession>
<proteinExistence type="predicted"/>
<dbReference type="InterPro" id="IPR000182">
    <property type="entry name" value="GNAT_dom"/>
</dbReference>
<evidence type="ECO:0000256" key="2">
    <source>
        <dbReference type="ARBA" id="ARBA00023315"/>
    </source>
</evidence>
<reference evidence="4 5" key="1">
    <citation type="submission" date="2018-12" db="EMBL/GenBank/DDBJ databases">
        <authorList>
            <person name="Yang E."/>
        </authorList>
    </citation>
    <scope>NUCLEOTIDE SEQUENCE [LARGE SCALE GENOMIC DNA]</scope>
    <source>
        <strain evidence="4 5">SOD</strain>
    </source>
</reference>
<dbReference type="InterPro" id="IPR016181">
    <property type="entry name" value="Acyl_CoA_acyltransferase"/>
</dbReference>
<sequence length="182" mass="19953">MAREALIRQAGGEDLERFFAYLDDHLRDNGSGATALFMPMPRAASRFGPERENAFRSACANALGQPGWRRLWLAVDAHGAIAGHIDLRARPEGACAHRCLLGMGVHRDARKQGLGARLIAVAAAWAATEASLDWIDLEVLSVNQPARQLYARCGFVQTGETADMFRIDGEALAYTFMSRRLP</sequence>
<dbReference type="PROSITE" id="PS51186">
    <property type="entry name" value="GNAT"/>
    <property type="match status" value="1"/>
</dbReference>
<name>A0A430HLB3_9BURK</name>
<keyword evidence="1 4" id="KW-0808">Transferase</keyword>
<dbReference type="Pfam" id="PF00583">
    <property type="entry name" value="Acetyltransf_1"/>
    <property type="match status" value="1"/>
</dbReference>
<dbReference type="GO" id="GO:0016747">
    <property type="term" value="F:acyltransferase activity, transferring groups other than amino-acyl groups"/>
    <property type="evidence" value="ECO:0007669"/>
    <property type="project" value="InterPro"/>
</dbReference>
<evidence type="ECO:0000313" key="5">
    <source>
        <dbReference type="Proteomes" id="UP000278085"/>
    </source>
</evidence>